<dbReference type="EMBL" id="CP109617">
    <property type="protein sequence ID" value="WED55670.1"/>
    <property type="molecule type" value="Genomic_DNA"/>
</dbReference>
<evidence type="ECO:0008006" key="4">
    <source>
        <dbReference type="Google" id="ProtNLM"/>
    </source>
</evidence>
<gene>
    <name evidence="2" type="ORF">OE059_02105</name>
</gene>
<proteinExistence type="predicted"/>
<feature type="transmembrane region" description="Helical" evidence="1">
    <location>
        <begin position="45"/>
        <end position="63"/>
    </location>
</feature>
<organism evidence="2 3">
    <name type="scientific">Exiguobacterium profundum</name>
    <dbReference type="NCBI Taxonomy" id="307643"/>
    <lineage>
        <taxon>Bacteria</taxon>
        <taxon>Bacillati</taxon>
        <taxon>Bacillota</taxon>
        <taxon>Bacilli</taxon>
        <taxon>Bacillales</taxon>
        <taxon>Bacillales Family XII. Incertae Sedis</taxon>
        <taxon>Exiguobacterium</taxon>
    </lineage>
</organism>
<keyword evidence="1" id="KW-0812">Transmembrane</keyword>
<evidence type="ECO:0000256" key="1">
    <source>
        <dbReference type="SAM" id="Phobius"/>
    </source>
</evidence>
<accession>A0ABY8B152</accession>
<keyword evidence="3" id="KW-1185">Reference proteome</keyword>
<evidence type="ECO:0000313" key="2">
    <source>
        <dbReference type="EMBL" id="WED55670.1"/>
    </source>
</evidence>
<feature type="transmembrane region" description="Helical" evidence="1">
    <location>
        <begin position="15"/>
        <end position="39"/>
    </location>
</feature>
<reference evidence="2 3" key="1">
    <citation type="submission" date="2022-10" db="EMBL/GenBank/DDBJ databases">
        <title>Complete genome sequence of Exiguobacterium profundum TSS-3 isolated from an extremely saline-alkaline spring located in Ixtapa, Chiapas-Mexico.</title>
        <authorList>
            <person name="Rincon-Rosales R."/>
            <person name="Rogel M.A."/>
            <person name="Rincon-Molina C.I."/>
            <person name="Guerrero G."/>
            <person name="Manzano-Gomez L.A."/>
            <person name="Lopez-Lopez A."/>
            <person name="Rincon Molina F.A."/>
            <person name="Martinez-Romero E."/>
        </authorList>
    </citation>
    <scope>NUCLEOTIDE SEQUENCE [LARGE SCALE GENOMIC DNA]</scope>
    <source>
        <strain evidence="2 3">TSS-3</strain>
    </source>
</reference>
<keyword evidence="1" id="KW-1133">Transmembrane helix</keyword>
<feature type="transmembrane region" description="Helical" evidence="1">
    <location>
        <begin position="253"/>
        <end position="275"/>
    </location>
</feature>
<dbReference type="RefSeq" id="WP_078147678.1">
    <property type="nucleotide sequence ID" value="NZ_CP109617.1"/>
</dbReference>
<dbReference type="Proteomes" id="UP001219957">
    <property type="component" value="Chromosome"/>
</dbReference>
<protein>
    <recommendedName>
        <fullName evidence="4">RING-type E3 ubiquitin transferase</fullName>
    </recommendedName>
</protein>
<name>A0ABY8B152_9BACL</name>
<sequence length="276" mass="31864">MIYNERPTELFWRIFYVYGAVVLIGLSLALAAAPLILIYYYPVPWLIPLLVLVAIGGFGVYWFTNTFRRLFWKERNHSRYEMTATSIEGVTYRHEPGESVEQSFPISAIRQIVFFPAIVRKTQPSPTVRIGRPTVEYTPMLSIMTKDDAMEILFDQRDLVAFDQWIKSFHEQGIPLFYTPKELYWIGANISTRRERFERLSRPEEIVPFVYTGDLVADEQTAATNWIETHGLERLKEGPHQAYYVKQSKIMKWSFFGTLAGIGLVVGSMLAIASLT</sequence>
<evidence type="ECO:0000313" key="3">
    <source>
        <dbReference type="Proteomes" id="UP001219957"/>
    </source>
</evidence>
<keyword evidence="1" id="KW-0472">Membrane</keyword>